<dbReference type="GO" id="GO:0005886">
    <property type="term" value="C:plasma membrane"/>
    <property type="evidence" value="ECO:0007669"/>
    <property type="project" value="UniProtKB-SubCell"/>
</dbReference>
<feature type="transmembrane region" description="Helical" evidence="16">
    <location>
        <begin position="285"/>
        <end position="312"/>
    </location>
</feature>
<dbReference type="Pfam" id="PF02518">
    <property type="entry name" value="HATPase_c"/>
    <property type="match status" value="1"/>
</dbReference>
<dbReference type="Pfam" id="PF00512">
    <property type="entry name" value="HisKA"/>
    <property type="match status" value="1"/>
</dbReference>
<dbReference type="InterPro" id="IPR033479">
    <property type="entry name" value="dCache_1"/>
</dbReference>
<dbReference type="GO" id="GO:0005524">
    <property type="term" value="F:ATP binding"/>
    <property type="evidence" value="ECO:0007669"/>
    <property type="project" value="UniProtKB-KW"/>
</dbReference>
<evidence type="ECO:0000256" key="10">
    <source>
        <dbReference type="ARBA" id="ARBA00022777"/>
    </source>
</evidence>
<comment type="catalytic activity">
    <reaction evidence="1">
        <text>ATP + protein L-histidine = ADP + protein N-phospho-L-histidine.</text>
        <dbReference type="EC" id="2.7.13.3"/>
    </reaction>
</comment>
<evidence type="ECO:0000256" key="2">
    <source>
        <dbReference type="ARBA" id="ARBA00004429"/>
    </source>
</evidence>
<dbReference type="Pfam" id="PF02743">
    <property type="entry name" value="dCache_1"/>
    <property type="match status" value="1"/>
</dbReference>
<evidence type="ECO:0000259" key="17">
    <source>
        <dbReference type="PROSITE" id="PS50109"/>
    </source>
</evidence>
<dbReference type="SUPFAM" id="SSF103190">
    <property type="entry name" value="Sensory domain-like"/>
    <property type="match status" value="1"/>
</dbReference>
<proteinExistence type="predicted"/>
<dbReference type="SMART" id="SM00388">
    <property type="entry name" value="HisKA"/>
    <property type="match status" value="1"/>
</dbReference>
<dbReference type="FunFam" id="1.10.287.130:FF:000049">
    <property type="entry name" value="C4-dicarboxylate transport sensor protein DctB"/>
    <property type="match status" value="1"/>
</dbReference>
<dbReference type="PROSITE" id="PS50109">
    <property type="entry name" value="HIS_KIN"/>
    <property type="match status" value="1"/>
</dbReference>
<dbReference type="GO" id="GO:0000155">
    <property type="term" value="F:phosphorelay sensor kinase activity"/>
    <property type="evidence" value="ECO:0007669"/>
    <property type="project" value="InterPro"/>
</dbReference>
<evidence type="ECO:0000256" key="15">
    <source>
        <dbReference type="ARBA" id="ARBA00073143"/>
    </source>
</evidence>
<dbReference type="InterPro" id="IPR003594">
    <property type="entry name" value="HATPase_dom"/>
</dbReference>
<keyword evidence="14 16" id="KW-0472">Membrane</keyword>
<dbReference type="InterPro" id="IPR029151">
    <property type="entry name" value="Sensor-like_sf"/>
</dbReference>
<dbReference type="Gene3D" id="3.30.450.20">
    <property type="entry name" value="PAS domain"/>
    <property type="match status" value="2"/>
</dbReference>
<evidence type="ECO:0000256" key="11">
    <source>
        <dbReference type="ARBA" id="ARBA00022840"/>
    </source>
</evidence>
<comment type="subcellular location">
    <subcellularLocation>
        <location evidence="2">Cell inner membrane</location>
        <topology evidence="2">Multi-pass membrane protein</topology>
    </subcellularLocation>
</comment>
<dbReference type="InterPro" id="IPR017055">
    <property type="entry name" value="Sig_transdc_His_kinase_DctB"/>
</dbReference>
<keyword evidence="6" id="KW-0597">Phosphoprotein</keyword>
<evidence type="ECO:0000256" key="12">
    <source>
        <dbReference type="ARBA" id="ARBA00022989"/>
    </source>
</evidence>
<evidence type="ECO:0000256" key="1">
    <source>
        <dbReference type="ARBA" id="ARBA00000085"/>
    </source>
</evidence>
<keyword evidence="13" id="KW-0902">Two-component regulatory system</keyword>
<dbReference type="Gene3D" id="3.30.565.10">
    <property type="entry name" value="Histidine kinase-like ATPase, C-terminal domain"/>
    <property type="match status" value="1"/>
</dbReference>
<gene>
    <name evidence="18" type="ORF">A6E14_12035</name>
</gene>
<evidence type="ECO:0000256" key="4">
    <source>
        <dbReference type="ARBA" id="ARBA00022475"/>
    </source>
</evidence>
<dbReference type="PRINTS" id="PR00344">
    <property type="entry name" value="BCTRLSENSOR"/>
</dbReference>
<dbReference type="InterPro" id="IPR005467">
    <property type="entry name" value="His_kinase_dom"/>
</dbReference>
<evidence type="ECO:0000256" key="16">
    <source>
        <dbReference type="SAM" id="Phobius"/>
    </source>
</evidence>
<reference evidence="19" key="1">
    <citation type="submission" date="2016-06" db="EMBL/GenBank/DDBJ databases">
        <authorList>
            <person name="Hehemann J.-H."/>
            <person name="Arevalo P."/>
            <person name="Datta M.S."/>
            <person name="Polz M.F."/>
        </authorList>
    </citation>
    <scope>NUCLEOTIDE SEQUENCE [LARGE SCALE GENOMIC DNA]</scope>
    <source>
        <strain evidence="19">9CSC122</strain>
    </source>
</reference>
<dbReference type="InterPro" id="IPR003661">
    <property type="entry name" value="HisK_dim/P_dom"/>
</dbReference>
<evidence type="ECO:0000256" key="9">
    <source>
        <dbReference type="ARBA" id="ARBA00022741"/>
    </source>
</evidence>
<sequence>MTIKHLNIGFIIIFVFCTVIGTKLVWDLQKQDIYAVHQTQLDRFSEYITSKLDKYDHIPQLLSKDQELRDALLAPANSAQIEVTNRYLEQVNSVIQAADTYLIDRNGTTIAASNWNMSRTFVGRNFAWRPYFQEALEGNTSRYFALGSTSGQRGYYYSYPITVAAEVIGVTVVKMDLSLIEESWRGKQDFFVVTDPDNVIFMSNQPDWLFKSLTTLSEAQRVRIKGSQQYLDTDIRSLGFSNDVSAAQGKLISPNKDRLLDSYFYSSRKLSQLPLTIRVLTPQRILVWSSFVFIGILTLVLSVAYLTILLLLNRKLKHRQLEQVQMEAKQRLEFQVMTRTAELHAEIGERMQTEKALRQTQEELIQAAKLAVLGQMSASISHELNNPLAAIRSFADNGKRFLEKQKFDRVNDNLIRISALTERMAKISEQLKSYARKTETTDQSITHVTSVIDASTELMSPQIKSNMVSFSTAIESQLPMVEINRIQLEQVLVNLLTNAIQAMEGLQNKTILLSAFSQNNEVVITIEDSGKGVSPHQEKQLFDPFYTTKKNGLGLGLSISHQIIEGMKGKLTYSQSKLGGACFSVKLPIATHK</sequence>
<dbReference type="PANTHER" id="PTHR43065">
    <property type="entry name" value="SENSOR HISTIDINE KINASE"/>
    <property type="match status" value="1"/>
</dbReference>
<comment type="caution">
    <text evidence="18">The sequence shown here is derived from an EMBL/GenBank/DDBJ whole genome shotgun (WGS) entry which is preliminary data.</text>
</comment>
<feature type="domain" description="Histidine kinase" evidence="17">
    <location>
        <begin position="379"/>
        <end position="591"/>
    </location>
</feature>
<keyword evidence="4" id="KW-1003">Cell membrane</keyword>
<dbReference type="EC" id="2.7.13.3" evidence="3"/>
<dbReference type="SMART" id="SM00387">
    <property type="entry name" value="HATPase_c"/>
    <property type="match status" value="1"/>
</dbReference>
<keyword evidence="10" id="KW-0418">Kinase</keyword>
<keyword evidence="11" id="KW-0067">ATP-binding</keyword>
<dbReference type="InterPro" id="IPR036890">
    <property type="entry name" value="HATPase_C_sf"/>
</dbReference>
<dbReference type="SUPFAM" id="SSF47384">
    <property type="entry name" value="Homodimeric domain of signal transducing histidine kinase"/>
    <property type="match status" value="1"/>
</dbReference>
<dbReference type="InterPro" id="IPR004358">
    <property type="entry name" value="Sig_transdc_His_kin-like_C"/>
</dbReference>
<evidence type="ECO:0000256" key="3">
    <source>
        <dbReference type="ARBA" id="ARBA00012438"/>
    </source>
</evidence>
<evidence type="ECO:0000313" key="19">
    <source>
        <dbReference type="Proteomes" id="UP000093173"/>
    </source>
</evidence>
<dbReference type="Proteomes" id="UP000093173">
    <property type="component" value="Unassembled WGS sequence"/>
</dbReference>
<dbReference type="EMBL" id="MAJZ01000604">
    <property type="protein sequence ID" value="OCH74831.1"/>
    <property type="molecule type" value="Genomic_DNA"/>
</dbReference>
<keyword evidence="5" id="KW-0997">Cell inner membrane</keyword>
<evidence type="ECO:0000256" key="13">
    <source>
        <dbReference type="ARBA" id="ARBA00023012"/>
    </source>
</evidence>
<dbReference type="FunFam" id="3.30.450.20:FF:000127">
    <property type="entry name" value="C4-dicarboxylate transport sensor protein"/>
    <property type="match status" value="1"/>
</dbReference>
<dbReference type="CDD" id="cd12914">
    <property type="entry name" value="PDC1_DGC_like"/>
    <property type="match status" value="1"/>
</dbReference>
<evidence type="ECO:0000256" key="6">
    <source>
        <dbReference type="ARBA" id="ARBA00022553"/>
    </source>
</evidence>
<organism evidence="18 19">
    <name type="scientific">Vibrio genomosp. F10</name>
    <dbReference type="NCBI Taxonomy" id="723171"/>
    <lineage>
        <taxon>Bacteria</taxon>
        <taxon>Pseudomonadati</taxon>
        <taxon>Pseudomonadota</taxon>
        <taxon>Gammaproteobacteria</taxon>
        <taxon>Vibrionales</taxon>
        <taxon>Vibrionaceae</taxon>
        <taxon>Vibrio</taxon>
    </lineage>
</organism>
<feature type="transmembrane region" description="Helical" evidence="16">
    <location>
        <begin position="7"/>
        <end position="26"/>
    </location>
</feature>
<dbReference type="SUPFAM" id="SSF55874">
    <property type="entry name" value="ATPase domain of HSP90 chaperone/DNA topoisomerase II/histidine kinase"/>
    <property type="match status" value="1"/>
</dbReference>
<keyword evidence="12 16" id="KW-1133">Transmembrane helix</keyword>
<keyword evidence="7" id="KW-0808">Transferase</keyword>
<keyword evidence="9" id="KW-0547">Nucleotide-binding</keyword>
<dbReference type="Gene3D" id="1.10.287.130">
    <property type="match status" value="1"/>
</dbReference>
<dbReference type="AlphaFoldDB" id="A0A1B9QXU9"/>
<dbReference type="PIRSF" id="PIRSF036431">
    <property type="entry name" value="STHK_DctB"/>
    <property type="match status" value="1"/>
</dbReference>
<dbReference type="CDD" id="cd00082">
    <property type="entry name" value="HisKA"/>
    <property type="match status" value="1"/>
</dbReference>
<keyword evidence="19" id="KW-1185">Reference proteome</keyword>
<evidence type="ECO:0000313" key="18">
    <source>
        <dbReference type="EMBL" id="OCH74831.1"/>
    </source>
</evidence>
<dbReference type="PANTHER" id="PTHR43065:SF46">
    <property type="entry name" value="C4-DICARBOXYLATE TRANSPORT SENSOR PROTEIN DCTB"/>
    <property type="match status" value="1"/>
</dbReference>
<keyword evidence="8 16" id="KW-0812">Transmembrane</keyword>
<accession>A0A1B9QXU9</accession>
<protein>
    <recommendedName>
        <fullName evidence="15">C4-dicarboxylate transport sensor protein DctB</fullName>
        <ecNumber evidence="3">2.7.13.3</ecNumber>
    </recommendedName>
</protein>
<evidence type="ECO:0000256" key="7">
    <source>
        <dbReference type="ARBA" id="ARBA00022679"/>
    </source>
</evidence>
<name>A0A1B9QXU9_9VIBR</name>
<dbReference type="InterPro" id="IPR036097">
    <property type="entry name" value="HisK_dim/P_sf"/>
</dbReference>
<dbReference type="RefSeq" id="WP_017038958.1">
    <property type="nucleotide sequence ID" value="NZ_JBNGCH010000604.1"/>
</dbReference>
<evidence type="ECO:0000256" key="14">
    <source>
        <dbReference type="ARBA" id="ARBA00023136"/>
    </source>
</evidence>
<evidence type="ECO:0000256" key="5">
    <source>
        <dbReference type="ARBA" id="ARBA00022519"/>
    </source>
</evidence>
<evidence type="ECO:0000256" key="8">
    <source>
        <dbReference type="ARBA" id="ARBA00022692"/>
    </source>
</evidence>